<evidence type="ECO:0000313" key="1">
    <source>
        <dbReference type="EMBL" id="OLZ49995.1"/>
    </source>
</evidence>
<dbReference type="STRING" id="76021.BS329_20395"/>
<dbReference type="OrthoDB" id="2989600at2"/>
<dbReference type="SMR" id="A0A1R0KQN1"/>
<gene>
    <name evidence="1" type="ORF">BS329_20395</name>
</gene>
<protein>
    <recommendedName>
        <fullName evidence="3">Terpene synthase</fullName>
    </recommendedName>
</protein>
<dbReference type="Proteomes" id="UP000187486">
    <property type="component" value="Unassembled WGS sequence"/>
</dbReference>
<evidence type="ECO:0000313" key="2">
    <source>
        <dbReference type="Proteomes" id="UP000187486"/>
    </source>
</evidence>
<name>A0A1R0KQN1_9PSEU</name>
<sequence>MTTTAASHLRLARFAHTHIQRLAPPSTRRHPDSDSIETELRHWATTVDLYAGEDIQQLTRRQVGLIVGCCMPDVPTPIARVTAHYLAWVFAFDDTVAEHEPLLAIHQAMDLPGLLRDGATHDRSAAQGLAGVLVSVRDEIVDIGGMALLPQLAGQLGRYLDACAGEAPWRRTGRPPALAAYLHDRTATSGGHPLLLHRLMPGMPPPGAPLPAGLDSLADQAFLIGGLANDLLGFAHEQRQGDPVNVVTVLAGEYALPLPEAYRAAVILHAAHTHRFAADLVRTSGDPALAESHRALAAAIGGWVEGSAAAIEPYWQHLLAHHEDRP</sequence>
<evidence type="ECO:0008006" key="3">
    <source>
        <dbReference type="Google" id="ProtNLM"/>
    </source>
</evidence>
<organism evidence="1 2">
    <name type="scientific">Amycolatopsis coloradensis</name>
    <dbReference type="NCBI Taxonomy" id="76021"/>
    <lineage>
        <taxon>Bacteria</taxon>
        <taxon>Bacillati</taxon>
        <taxon>Actinomycetota</taxon>
        <taxon>Actinomycetes</taxon>
        <taxon>Pseudonocardiales</taxon>
        <taxon>Pseudonocardiaceae</taxon>
        <taxon>Amycolatopsis</taxon>
    </lineage>
</organism>
<accession>A0A1R0KQN1</accession>
<proteinExistence type="predicted"/>
<comment type="caution">
    <text evidence="1">The sequence shown here is derived from an EMBL/GenBank/DDBJ whole genome shotgun (WGS) entry which is preliminary data.</text>
</comment>
<dbReference type="Pfam" id="PF19086">
    <property type="entry name" value="Terpene_syn_C_2"/>
    <property type="match status" value="1"/>
</dbReference>
<dbReference type="SUPFAM" id="SSF48576">
    <property type="entry name" value="Terpenoid synthases"/>
    <property type="match status" value="1"/>
</dbReference>
<dbReference type="Gene3D" id="1.10.600.10">
    <property type="entry name" value="Farnesyl Diphosphate Synthase"/>
    <property type="match status" value="1"/>
</dbReference>
<reference evidence="1 2" key="1">
    <citation type="submission" date="2016-01" db="EMBL/GenBank/DDBJ databases">
        <title>Amycolatopsis coloradensis genome sequencing and assembly.</title>
        <authorList>
            <person name="Mayilraj S."/>
        </authorList>
    </citation>
    <scope>NUCLEOTIDE SEQUENCE [LARGE SCALE GENOMIC DNA]</scope>
    <source>
        <strain evidence="1 2">DSM 44225</strain>
    </source>
</reference>
<dbReference type="InterPro" id="IPR008949">
    <property type="entry name" value="Isoprenoid_synthase_dom_sf"/>
</dbReference>
<dbReference type="AlphaFoldDB" id="A0A1R0KQN1"/>
<keyword evidence="2" id="KW-1185">Reference proteome</keyword>
<dbReference type="RefSeq" id="WP_076162846.1">
    <property type="nucleotide sequence ID" value="NZ_JBEZVB010000014.1"/>
</dbReference>
<dbReference type="EMBL" id="MQUQ01000011">
    <property type="protein sequence ID" value="OLZ49995.1"/>
    <property type="molecule type" value="Genomic_DNA"/>
</dbReference>